<dbReference type="Pfam" id="PF24553">
    <property type="entry name" value="Rv0428c_C"/>
    <property type="match status" value="1"/>
</dbReference>
<dbReference type="CDD" id="cd01285">
    <property type="entry name" value="nucleoside_deaminase"/>
    <property type="match status" value="1"/>
</dbReference>
<dbReference type="InterPro" id="IPR016181">
    <property type="entry name" value="Acyl_CoA_acyltransferase"/>
</dbReference>
<dbReference type="PROSITE" id="PS51186">
    <property type="entry name" value="GNAT"/>
    <property type="match status" value="1"/>
</dbReference>
<dbReference type="EC" id="2.3.1.-" evidence="5"/>
<evidence type="ECO:0000259" key="3">
    <source>
        <dbReference type="PROSITE" id="PS51186"/>
    </source>
</evidence>
<evidence type="ECO:0000256" key="1">
    <source>
        <dbReference type="ARBA" id="ARBA00022723"/>
    </source>
</evidence>
<dbReference type="SUPFAM" id="SSF55729">
    <property type="entry name" value="Acyl-CoA N-acyltransferases (Nat)"/>
    <property type="match status" value="2"/>
</dbReference>
<dbReference type="PANTHER" id="PTHR11079:SF179">
    <property type="entry name" value="TRNA(ADENINE(34)) DEAMINASE, CHLOROPLASTIC"/>
    <property type="match status" value="1"/>
</dbReference>
<dbReference type="InterPro" id="IPR000182">
    <property type="entry name" value="GNAT_dom"/>
</dbReference>
<evidence type="ECO:0000313" key="6">
    <source>
        <dbReference type="Proteomes" id="UP000681526"/>
    </source>
</evidence>
<dbReference type="PANTHER" id="PTHR11079">
    <property type="entry name" value="CYTOSINE DEAMINASE FAMILY MEMBER"/>
    <property type="match status" value="1"/>
</dbReference>
<protein>
    <submittedName>
        <fullName evidence="5">Acetyltransferase, GNAT family protein 30</fullName>
        <ecNumber evidence="5">2.3.1.-</ecNumber>
    </submittedName>
</protein>
<dbReference type="GO" id="GO:0016746">
    <property type="term" value="F:acyltransferase activity"/>
    <property type="evidence" value="ECO:0007669"/>
    <property type="project" value="UniProtKB-KW"/>
</dbReference>
<dbReference type="Gene3D" id="3.40.630.30">
    <property type="match status" value="2"/>
</dbReference>
<dbReference type="RefSeq" id="WP_213486756.1">
    <property type="nucleotide sequence ID" value="NZ_CAJRAY010000097.1"/>
</dbReference>
<keyword evidence="6" id="KW-1185">Reference proteome</keyword>
<keyword evidence="5" id="KW-0012">Acyltransferase</keyword>
<keyword evidence="2" id="KW-0862">Zinc</keyword>
<comment type="caution">
    <text evidence="5">The sequence shown here is derived from an EMBL/GenBank/DDBJ whole genome shotgun (WGS) entry which is preliminary data.</text>
</comment>
<reference evidence="5 6" key="1">
    <citation type="submission" date="2021-04" db="EMBL/GenBank/DDBJ databases">
        <authorList>
            <person name="Rakotoarivonina H."/>
        </authorList>
    </citation>
    <scope>NUCLEOTIDE SEQUENCE [LARGE SCALE GENOMIC DNA]</scope>
    <source>
        <strain evidence="5 6">XE</strain>
    </source>
</reference>
<dbReference type="InterPro" id="IPR056935">
    <property type="entry name" value="Rv0428c-like_C"/>
</dbReference>
<evidence type="ECO:0000259" key="4">
    <source>
        <dbReference type="PROSITE" id="PS51747"/>
    </source>
</evidence>
<dbReference type="InterPro" id="IPR002125">
    <property type="entry name" value="CMP_dCMP_dom"/>
</dbReference>
<dbReference type="PROSITE" id="PS51747">
    <property type="entry name" value="CYT_DCMP_DEAMINASES_2"/>
    <property type="match status" value="1"/>
</dbReference>
<dbReference type="SUPFAM" id="SSF53927">
    <property type="entry name" value="Cytidine deaminase-like"/>
    <property type="match status" value="1"/>
</dbReference>
<dbReference type="Proteomes" id="UP000681526">
    <property type="component" value="Unassembled WGS sequence"/>
</dbReference>
<feature type="domain" description="CMP/dCMP-type deaminase" evidence="4">
    <location>
        <begin position="3"/>
        <end position="121"/>
    </location>
</feature>
<keyword evidence="1" id="KW-0479">Metal-binding</keyword>
<dbReference type="Gene3D" id="3.40.140.10">
    <property type="entry name" value="Cytidine Deaminase, domain 2"/>
    <property type="match status" value="1"/>
</dbReference>
<gene>
    <name evidence="5" type="primary">txxe 3739</name>
    <name evidence="5" type="ORF">TXXE_18950</name>
</gene>
<dbReference type="Pfam" id="PF00383">
    <property type="entry name" value="dCMP_cyt_deam_1"/>
    <property type="match status" value="1"/>
</dbReference>
<keyword evidence="5" id="KW-0808">Transferase</keyword>
<accession>A0ABM8V979</accession>
<sequence length="674" mass="75486">MWSSLSAPWQACFEEAWEAYRAGSIPIGAVLVNPDGEIVSRGRNRMHEHKAPPGQICMSRLAHAEINALLQIKSADSNILKELTLYTTTEPCIQCFGAIVMSGVRTVRYAASDPIAGGAGLNRPDNPFIRERNIDIRRAEYRLGEIQRVIRTDHLLGALDPVKAGRFLSRDQEEYPRAVELGRQWHASGRLRDAARRGFSFAAVVDEMAEALDRQRRVIFPGEENRTDELHQLRIVQAADEHIELLAEMNKQLIEDEQHDNPKTVGQLAERMRGFLSGTYSAWLFVAGDDVKGYALVDHGRHPLYLRQFFICRHCRREGWGRKGFRLLLQELGYCRSRGRGGVCRGSPGARFCRIGICHGRAVGAAVRGRVFVRPRDARFVTVPHGVPVFLPADGRAGVGGYPTVACAAGAVLRIADVQERRKRGRIMNAFELEEISINHWPALSTMLYDGWVLRFAEGYTKRANSISPLYASTLDLAQKIKVCEELYARRGLPAVYKLTPFAQPAHLDGLLEKMGYAMSDTISVQTLDLDRVTEEPWNRSAEISESFTADWLDAYGALSGVQPEHRSVLERMLANIQTPAACVSLRLDGRVAACGMGVLERNTLGVFCIVTDPDYRNRGLGGQLMLHLLHWGKANGAKRSYLQVETGNVPALRLYAKLGYRDAYRYWYRVKKG</sequence>
<proteinExistence type="predicted"/>
<evidence type="ECO:0000256" key="2">
    <source>
        <dbReference type="ARBA" id="ARBA00022833"/>
    </source>
</evidence>
<feature type="domain" description="N-acetyltransferase" evidence="3">
    <location>
        <begin position="542"/>
        <end position="674"/>
    </location>
</feature>
<dbReference type="InterPro" id="IPR016193">
    <property type="entry name" value="Cytidine_deaminase-like"/>
</dbReference>
<name>A0ABM8V979_THEXY</name>
<dbReference type="InterPro" id="IPR016192">
    <property type="entry name" value="APOBEC/CMP_deaminase_Zn-bd"/>
</dbReference>
<dbReference type="CDD" id="cd04301">
    <property type="entry name" value="NAT_SF"/>
    <property type="match status" value="1"/>
</dbReference>
<organism evidence="5 6">
    <name type="scientific">Thermobacillus xylanilyticus</name>
    <dbReference type="NCBI Taxonomy" id="76633"/>
    <lineage>
        <taxon>Bacteria</taxon>
        <taxon>Bacillati</taxon>
        <taxon>Bacillota</taxon>
        <taxon>Bacilli</taxon>
        <taxon>Bacillales</taxon>
        <taxon>Paenibacillaceae</taxon>
        <taxon>Thermobacillus</taxon>
    </lineage>
</organism>
<dbReference type="EMBL" id="CAJRAY010000097">
    <property type="protein sequence ID" value="CAG5092864.1"/>
    <property type="molecule type" value="Genomic_DNA"/>
</dbReference>
<dbReference type="PROSITE" id="PS00903">
    <property type="entry name" value="CYT_DCMP_DEAMINASES_1"/>
    <property type="match status" value="1"/>
</dbReference>
<evidence type="ECO:0000313" key="5">
    <source>
        <dbReference type="EMBL" id="CAG5092864.1"/>
    </source>
</evidence>